<feature type="compositionally biased region" description="Basic and acidic residues" evidence="1">
    <location>
        <begin position="106"/>
        <end position="127"/>
    </location>
</feature>
<dbReference type="VEuPathDB" id="TriTrypDB:LdBPK_354280.1"/>
<dbReference type="Proteomes" id="UP000274082">
    <property type="component" value="Chromosome 35"/>
</dbReference>
<evidence type="ECO:0000256" key="1">
    <source>
        <dbReference type="SAM" id="MobiDB-lite"/>
    </source>
</evidence>
<feature type="region of interest" description="Disordered" evidence="1">
    <location>
        <begin position="166"/>
        <end position="248"/>
    </location>
</feature>
<feature type="region of interest" description="Disordered" evidence="1">
    <location>
        <begin position="78"/>
        <end position="145"/>
    </location>
</feature>
<dbReference type="VEuPathDB" id="TriTrypDB:LdCL_350047900"/>
<feature type="compositionally biased region" description="Polar residues" evidence="1">
    <location>
        <begin position="450"/>
        <end position="471"/>
    </location>
</feature>
<feature type="compositionally biased region" description="Low complexity" evidence="1">
    <location>
        <begin position="128"/>
        <end position="139"/>
    </location>
</feature>
<feature type="compositionally biased region" description="Low complexity" evidence="1">
    <location>
        <begin position="356"/>
        <end position="369"/>
    </location>
</feature>
<reference evidence="2 3" key="1">
    <citation type="journal article" date="2018" name="Sci. Rep.">
        <title>A complete Leishmania donovani reference genome identifies novel genetic variations associated with virulence.</title>
        <authorList>
            <person name="Lypaczewski P."/>
            <person name="Hoshizaki J."/>
            <person name="Zhang W.-W."/>
            <person name="McCall L.-I."/>
            <person name="Torcivia-Rodriguez J."/>
            <person name="Simonyan V."/>
            <person name="Kaur A."/>
            <person name="Dewar K."/>
            <person name="Matlashewski G."/>
        </authorList>
    </citation>
    <scope>NUCLEOTIDE SEQUENCE [LARGE SCALE GENOMIC DNA]</scope>
    <source>
        <strain evidence="2 3">LdCL</strain>
    </source>
</reference>
<dbReference type="VEuPathDB" id="TriTrypDB:LDHU3_35.5670"/>
<feature type="compositionally biased region" description="Polar residues" evidence="1">
    <location>
        <begin position="166"/>
        <end position="178"/>
    </location>
</feature>
<protein>
    <submittedName>
        <fullName evidence="2">Uncharacterized protein</fullName>
    </submittedName>
</protein>
<evidence type="ECO:0000313" key="2">
    <source>
        <dbReference type="EMBL" id="AYU83228.1"/>
    </source>
</evidence>
<proteinExistence type="predicted"/>
<dbReference type="AlphaFoldDB" id="A0A3S7X9X6"/>
<feature type="region of interest" description="Disordered" evidence="1">
    <location>
        <begin position="439"/>
        <end position="483"/>
    </location>
</feature>
<evidence type="ECO:0000313" key="3">
    <source>
        <dbReference type="Proteomes" id="UP000274082"/>
    </source>
</evidence>
<feature type="compositionally biased region" description="Polar residues" evidence="1">
    <location>
        <begin position="380"/>
        <end position="402"/>
    </location>
</feature>
<feature type="compositionally biased region" description="Basic and acidic residues" evidence="1">
    <location>
        <begin position="202"/>
        <end position="211"/>
    </location>
</feature>
<sequence>MSTPSICESATSIADSLDGEEFLAASPFHPGNVGLRAMAHDSPRTSFQPCFARIDSMDYRGQNIVEDVNSTAPVSCVSSRMSQRSHPRKPIAANRRAEAATHTLPRHCDHTQSRDKPRSGFRLDARNPRAAHSSAPARPKCATSSVPVLPSTAAKVAAARSSCQALKTSTSNSQTASGSERPHSSGAAVDLPLASASSCSDSAKRVQEKHTASPGGTSKRATGGSESKEATLRSHPPRRSAGSAATASVDAHSSGIVVHMHPKCGGADLIHSDDAHLTGAHRQGTVPAPTAGAKVTQTFPPHSSSPVTTALSAPSPISSFRSVPVESSNSVGGAGSSPWRTSPEKGAVTERSRASAQLAPAGTANLAAASPVSPEHVSPMPSSNLQTAENNASGGSAPLRQNVSKHRHSMRMLPQCSTDVHTTEKSDIAAVSIPLVSKASKALSRDRTSRSQTLVATPSVASDSANVTRSSDGGPPEIARVPRLPAKVNSLKMNSPRPAPDPQPHVASLQLAARKTLKPVPARVALTKGPEQRGAQTPRENQLQAHHSRIDLMKGNEKFPAKTSTSQKSGSLLNAGVADVSDSKQRIYYCTSSFGDEIMPNFAREAADLHLKVNRPSIFTSAIRTRVRGSGKLRDAKVAPLAHLQPLPNPSLRRPSKDSASPVSLTPPRADLATAPPSPKSYSLGGSPLLSDSHSAQAPLSPSSGCRCSSRPPPSNVPRGSTVPFEPLELKHIFPPHSRHPC</sequence>
<name>A0A3S7X9X6_LEIDO</name>
<feature type="region of interest" description="Disordered" evidence="1">
    <location>
        <begin position="279"/>
        <end position="402"/>
    </location>
</feature>
<accession>A0A3S7X9X6</accession>
<feature type="compositionally biased region" description="Low complexity" evidence="1">
    <location>
        <begin position="699"/>
        <end position="710"/>
    </location>
</feature>
<keyword evidence="3" id="KW-1185">Reference proteome</keyword>
<dbReference type="OrthoDB" id="267088at2759"/>
<organism evidence="2 3">
    <name type="scientific">Leishmania donovani</name>
    <dbReference type="NCBI Taxonomy" id="5661"/>
    <lineage>
        <taxon>Eukaryota</taxon>
        <taxon>Discoba</taxon>
        <taxon>Euglenozoa</taxon>
        <taxon>Kinetoplastea</taxon>
        <taxon>Metakinetoplastina</taxon>
        <taxon>Trypanosomatida</taxon>
        <taxon>Trypanosomatidae</taxon>
        <taxon>Leishmaniinae</taxon>
        <taxon>Leishmania</taxon>
    </lineage>
</organism>
<gene>
    <name evidence="2" type="ORF">LdCL_350047900</name>
</gene>
<dbReference type="EMBL" id="CP029534">
    <property type="protein sequence ID" value="AYU83228.1"/>
    <property type="molecule type" value="Genomic_DNA"/>
</dbReference>
<feature type="region of interest" description="Disordered" evidence="1">
    <location>
        <begin position="629"/>
        <end position="742"/>
    </location>
</feature>
<feature type="compositionally biased region" description="Polar residues" evidence="1">
    <location>
        <begin position="295"/>
        <end position="331"/>
    </location>
</feature>